<dbReference type="Proteomes" id="UP001378956">
    <property type="component" value="Unassembled WGS sequence"/>
</dbReference>
<dbReference type="EMBL" id="JBBEUB010000001">
    <property type="protein sequence ID" value="MEJ2901676.1"/>
    <property type="molecule type" value="Genomic_DNA"/>
</dbReference>
<keyword evidence="2" id="KW-1185">Reference proteome</keyword>
<protein>
    <submittedName>
        <fullName evidence="1">Uncharacterized protein</fullName>
    </submittedName>
</protein>
<evidence type="ECO:0000313" key="2">
    <source>
        <dbReference type="Proteomes" id="UP001378956"/>
    </source>
</evidence>
<gene>
    <name evidence="1" type="ORF">WAE58_04545</name>
</gene>
<proteinExistence type="predicted"/>
<evidence type="ECO:0000313" key="1">
    <source>
        <dbReference type="EMBL" id="MEJ2901676.1"/>
    </source>
</evidence>
<name>A0ABU8NHE6_9SPHI</name>
<sequence>MKEIAPENSFGTYLTIKNISNVEIYSKTGIPVSDLSKMRNGEIKSIPAKRLYLISLISGDPIAATLEAVYPNLLLVHEIDPASNKIKATTTPVGSVLFSLEQHTFEIISYKTGIKLSRLRNLATKESAVILSHELYLIEMACNRKPGSLFDKLFKGLKLNSPTEQNRLQNEAED</sequence>
<accession>A0ABU8NHE6</accession>
<organism evidence="1 2">
    <name type="scientific">Pedobacter panaciterrae</name>
    <dbReference type="NCBI Taxonomy" id="363849"/>
    <lineage>
        <taxon>Bacteria</taxon>
        <taxon>Pseudomonadati</taxon>
        <taxon>Bacteroidota</taxon>
        <taxon>Sphingobacteriia</taxon>
        <taxon>Sphingobacteriales</taxon>
        <taxon>Sphingobacteriaceae</taxon>
        <taxon>Pedobacter</taxon>
    </lineage>
</organism>
<reference evidence="1 2" key="1">
    <citation type="submission" date="2024-03" db="EMBL/GenBank/DDBJ databases">
        <title>Sequence of Lycoming College Course Isolates.</title>
        <authorList>
            <person name="Plotts O."/>
            <person name="Newman J."/>
        </authorList>
    </citation>
    <scope>NUCLEOTIDE SEQUENCE [LARGE SCALE GENOMIC DNA]</scope>
    <source>
        <strain evidence="1 2">CJB-3</strain>
    </source>
</reference>
<comment type="caution">
    <text evidence="1">The sequence shown here is derived from an EMBL/GenBank/DDBJ whole genome shotgun (WGS) entry which is preliminary data.</text>
</comment>
<dbReference type="RefSeq" id="WP_337715486.1">
    <property type="nucleotide sequence ID" value="NZ_JBBEUB010000001.1"/>
</dbReference>